<feature type="region of interest" description="Disordered" evidence="1">
    <location>
        <begin position="1"/>
        <end position="22"/>
    </location>
</feature>
<accession>M5U978</accession>
<gene>
    <name evidence="2" type="ORF">RSSM_04122</name>
</gene>
<dbReference type="PATRIC" id="fig|1263870.3.peg.4365"/>
<evidence type="ECO:0000256" key="1">
    <source>
        <dbReference type="SAM" id="MobiDB-lite"/>
    </source>
</evidence>
<organism evidence="2 3">
    <name type="scientific">Rhodopirellula sallentina SM41</name>
    <dbReference type="NCBI Taxonomy" id="1263870"/>
    <lineage>
        <taxon>Bacteria</taxon>
        <taxon>Pseudomonadati</taxon>
        <taxon>Planctomycetota</taxon>
        <taxon>Planctomycetia</taxon>
        <taxon>Pirellulales</taxon>
        <taxon>Pirellulaceae</taxon>
        <taxon>Rhodopirellula</taxon>
    </lineage>
</organism>
<keyword evidence="3" id="KW-1185">Reference proteome</keyword>
<protein>
    <submittedName>
        <fullName evidence="2">Uncharacterized protein</fullName>
    </submittedName>
</protein>
<proteinExistence type="predicted"/>
<evidence type="ECO:0000313" key="2">
    <source>
        <dbReference type="EMBL" id="EMI54411.1"/>
    </source>
</evidence>
<dbReference type="Proteomes" id="UP000011885">
    <property type="component" value="Unassembled WGS sequence"/>
</dbReference>
<dbReference type="EMBL" id="ANOH01000278">
    <property type="protein sequence ID" value="EMI54411.1"/>
    <property type="molecule type" value="Genomic_DNA"/>
</dbReference>
<evidence type="ECO:0000313" key="3">
    <source>
        <dbReference type="Proteomes" id="UP000011885"/>
    </source>
</evidence>
<dbReference type="AlphaFoldDB" id="M5U978"/>
<reference evidence="2 3" key="1">
    <citation type="journal article" date="2013" name="Mar. Genomics">
        <title>Expression of sulfatases in Rhodopirellula baltica and the diversity of sulfatases in the genus Rhodopirellula.</title>
        <authorList>
            <person name="Wegner C.E."/>
            <person name="Richter-Heitmann T."/>
            <person name="Klindworth A."/>
            <person name="Klockow C."/>
            <person name="Richter M."/>
            <person name="Achstetter T."/>
            <person name="Glockner F.O."/>
            <person name="Harder J."/>
        </authorList>
    </citation>
    <scope>NUCLEOTIDE SEQUENCE [LARGE SCALE GENOMIC DNA]</scope>
    <source>
        <strain evidence="2 3">SM41</strain>
    </source>
</reference>
<comment type="caution">
    <text evidence="2">The sequence shown here is derived from an EMBL/GenBank/DDBJ whole genome shotgun (WGS) entry which is preliminary data.</text>
</comment>
<sequence length="81" mass="8718">MSATYSTRSLVRSQPVSNPVRSPQHCMLALGLSIKTRHRTAKDHPGSLQPGHASESERSCLPLRKNFVFPLASTASSGIAC</sequence>
<feature type="compositionally biased region" description="Polar residues" evidence="1">
    <location>
        <begin position="1"/>
        <end position="21"/>
    </location>
</feature>
<name>M5U978_9BACT</name>